<name>A0AA36I0F9_9DINO</name>
<organism evidence="9 10">
    <name type="scientific">Effrenium voratum</name>
    <dbReference type="NCBI Taxonomy" id="2562239"/>
    <lineage>
        <taxon>Eukaryota</taxon>
        <taxon>Sar</taxon>
        <taxon>Alveolata</taxon>
        <taxon>Dinophyceae</taxon>
        <taxon>Suessiales</taxon>
        <taxon>Symbiodiniaceae</taxon>
        <taxon>Effrenium</taxon>
    </lineage>
</organism>
<dbReference type="Pfam" id="PF00173">
    <property type="entry name" value="Cyt-b5"/>
    <property type="match status" value="1"/>
</dbReference>
<feature type="transmembrane region" description="Helical" evidence="7">
    <location>
        <begin position="909"/>
        <end position="931"/>
    </location>
</feature>
<reference evidence="9" key="1">
    <citation type="submission" date="2023-08" db="EMBL/GenBank/DDBJ databases">
        <authorList>
            <person name="Chen Y."/>
            <person name="Shah S."/>
            <person name="Dougan E. K."/>
            <person name="Thang M."/>
            <person name="Chan C."/>
        </authorList>
    </citation>
    <scope>NUCLEOTIDE SEQUENCE</scope>
</reference>
<sequence>MACSFPTSQAIVVGGGLGGMSAANTVVENGGRVVLLDKSSFCGGNSTKATSGINGAGTKTQKAKGIPDNADIFTQDTLKGGAKKPELAKLLCVNSAADVDWLVEKFNLDLSLVARLGGHSQPRTHRGKERFPGMTITYALIQMLEKVAEKTDLARIVTKAKVFKLICENSVCVGCVYEKGGQEFKEFGPVILASGGFGADFTNDSLLAKYRPDLLHLPTTNGEHCTGDGIKMGEAIGATSIDLEWVQVHPTGLVKPDDADAKIKFLAAEALRGVGGIILNAEGKRFCNELGRRDYVTGEMWKSKPPFRLCLNKAASDEIIWHCKHYTGRGVMKSYASGEDLAKDMGVALSVIEQTHEEHYQAAKKTETDPDGGSWPAYPSGKSWDEASGKTGSGKKFYHNIIPGSAVKSEPFYVAIITPVIHYCMGGLLIDTDSAVVGPKNKAIPGLYAAGEVAGGVHGNNRLGGNSLLDCVVFGRVAGQAAAKYMLGADVKAVDLMELTGGLTGQVQSSKLAGGSYEDKMNSAPAATANGTGGGGGGITMSDVAKHNSKSDCWVVVDGQVLDVTSFLSEHPGGELAILTFAGKDATEEFNMIHPPDVIGKYAPDAVIGAVGAPGAAAPAAAAKAGGAPARKDKGGKLANHHAWGHLDGDLQPNWRVDLEDNPGALLINVKSYFNATWFLLLSVLYEVCATIFTAKNIKISNDRLGLTRSAILLILFIVIHAVGNLHVFKGPDDFNGYGYFYVRLYWTGFGLPANIVEEYILLSVLLHVFVGLKRTWDMKLALVNSQGINVLNLAISGLMLLTFMTIHLFQFRFGDTDQFGPYYVRPPPYLINFWGILSLNLFWTQDTSIEPVGVRDIYALEFQIFKNPLWSMFYIFSVVIFMIHACLGWKKVTPVLGIPRGHIAKVEMIGYAIMIVMGLVYISFPLYVMATSPFSGYEDSIQAPGRVE</sequence>
<keyword evidence="5" id="KW-0408">Iron</keyword>
<keyword evidence="7" id="KW-1133">Transmembrane helix</keyword>
<dbReference type="InterPro" id="IPR050315">
    <property type="entry name" value="FAD-oxidoreductase_2"/>
</dbReference>
<gene>
    <name evidence="9" type="ORF">EVOR1521_LOCUS6719</name>
</gene>
<feature type="domain" description="Cytochrome b5 heme-binding" evidence="8">
    <location>
        <begin position="539"/>
        <end position="612"/>
    </location>
</feature>
<keyword evidence="4" id="KW-0560">Oxidoreductase</keyword>
<feature type="transmembrane region" description="Helical" evidence="7">
    <location>
        <begin position="707"/>
        <end position="726"/>
    </location>
</feature>
<dbReference type="GO" id="GO:0020037">
    <property type="term" value="F:heme binding"/>
    <property type="evidence" value="ECO:0007669"/>
    <property type="project" value="InterPro"/>
</dbReference>
<accession>A0AA36I0F9</accession>
<dbReference type="InterPro" id="IPR036400">
    <property type="entry name" value="Cyt_B5-like_heme/steroid_sf"/>
</dbReference>
<dbReference type="GO" id="GO:0016491">
    <property type="term" value="F:oxidoreductase activity"/>
    <property type="evidence" value="ECO:0007669"/>
    <property type="project" value="UniProtKB-KW"/>
</dbReference>
<dbReference type="SUPFAM" id="SSF56425">
    <property type="entry name" value="Succinate dehydrogenase/fumarate reductase flavoprotein, catalytic domain"/>
    <property type="match status" value="1"/>
</dbReference>
<evidence type="ECO:0000256" key="2">
    <source>
        <dbReference type="ARBA" id="ARBA00022630"/>
    </source>
</evidence>
<feature type="region of interest" description="Disordered" evidence="6">
    <location>
        <begin position="364"/>
        <end position="387"/>
    </location>
</feature>
<dbReference type="PROSITE" id="PS50255">
    <property type="entry name" value="CYTOCHROME_B5_2"/>
    <property type="match status" value="1"/>
</dbReference>
<evidence type="ECO:0000256" key="6">
    <source>
        <dbReference type="SAM" id="MobiDB-lite"/>
    </source>
</evidence>
<dbReference type="PRINTS" id="PR00363">
    <property type="entry name" value="CYTOCHROMEB5"/>
</dbReference>
<dbReference type="InterPro" id="IPR001199">
    <property type="entry name" value="Cyt_B5-like_heme/steroid-bd"/>
</dbReference>
<feature type="transmembrane region" description="Helical" evidence="7">
    <location>
        <begin position="791"/>
        <end position="810"/>
    </location>
</feature>
<keyword evidence="7" id="KW-0812">Transmembrane</keyword>
<dbReference type="GO" id="GO:0046872">
    <property type="term" value="F:metal ion binding"/>
    <property type="evidence" value="ECO:0007669"/>
    <property type="project" value="UniProtKB-KW"/>
</dbReference>
<dbReference type="InterPro" id="IPR034804">
    <property type="entry name" value="SQR/QFR_C/D"/>
</dbReference>
<dbReference type="PANTHER" id="PTHR43400:SF1">
    <property type="entry name" value="FUMARATE REDUCTASE"/>
    <property type="match status" value="1"/>
</dbReference>
<evidence type="ECO:0000313" key="10">
    <source>
        <dbReference type="Proteomes" id="UP001178507"/>
    </source>
</evidence>
<feature type="transmembrane region" description="Helical" evidence="7">
    <location>
        <begin position="746"/>
        <end position="771"/>
    </location>
</feature>
<dbReference type="Gene3D" id="3.90.700.10">
    <property type="entry name" value="Succinate dehydrogenase/fumarate reductase flavoprotein, catalytic domain"/>
    <property type="match status" value="1"/>
</dbReference>
<keyword evidence="3" id="KW-0479">Metal-binding</keyword>
<dbReference type="PANTHER" id="PTHR43400">
    <property type="entry name" value="FUMARATE REDUCTASE"/>
    <property type="match status" value="1"/>
</dbReference>
<feature type="transmembrane region" description="Helical" evidence="7">
    <location>
        <begin position="870"/>
        <end position="888"/>
    </location>
</feature>
<dbReference type="SMART" id="SM01117">
    <property type="entry name" value="Cyt-b5"/>
    <property type="match status" value="1"/>
</dbReference>
<dbReference type="InterPro" id="IPR036188">
    <property type="entry name" value="FAD/NAD-bd_sf"/>
</dbReference>
<evidence type="ECO:0000256" key="1">
    <source>
        <dbReference type="ARBA" id="ARBA00022617"/>
    </source>
</evidence>
<keyword evidence="7" id="KW-0472">Membrane</keyword>
<evidence type="ECO:0000313" key="9">
    <source>
        <dbReference type="EMBL" id="CAJ1378085.1"/>
    </source>
</evidence>
<protein>
    <recommendedName>
        <fullName evidence="8">Cytochrome b5 heme-binding domain-containing protein</fullName>
    </recommendedName>
</protein>
<dbReference type="GO" id="GO:0016020">
    <property type="term" value="C:membrane"/>
    <property type="evidence" value="ECO:0007669"/>
    <property type="project" value="InterPro"/>
</dbReference>
<keyword evidence="1" id="KW-0349">Heme</keyword>
<dbReference type="Proteomes" id="UP001178507">
    <property type="component" value="Unassembled WGS sequence"/>
</dbReference>
<dbReference type="AlphaFoldDB" id="A0AA36I0F9"/>
<dbReference type="EMBL" id="CAUJNA010000513">
    <property type="protein sequence ID" value="CAJ1378085.1"/>
    <property type="molecule type" value="Genomic_DNA"/>
</dbReference>
<dbReference type="Gene3D" id="3.50.50.60">
    <property type="entry name" value="FAD/NAD(P)-binding domain"/>
    <property type="match status" value="1"/>
</dbReference>
<dbReference type="PROSITE" id="PS00191">
    <property type="entry name" value="CYTOCHROME_B5_1"/>
    <property type="match status" value="1"/>
</dbReference>
<dbReference type="InterPro" id="IPR003953">
    <property type="entry name" value="FAD-dep_OxRdtase_2_FAD-bd"/>
</dbReference>
<dbReference type="Gene3D" id="3.10.120.10">
    <property type="entry name" value="Cytochrome b5-like heme/steroid binding domain"/>
    <property type="match status" value="1"/>
</dbReference>
<dbReference type="Gene3D" id="1.20.1300.10">
    <property type="entry name" value="Fumarate reductase/succinate dehydrogenase, transmembrane subunit"/>
    <property type="match status" value="1"/>
</dbReference>
<proteinExistence type="predicted"/>
<dbReference type="InterPro" id="IPR027477">
    <property type="entry name" value="Succ_DH/fumarate_Rdtase_cat_sf"/>
</dbReference>
<dbReference type="SUPFAM" id="SSF55856">
    <property type="entry name" value="Cytochrome b5-like heme/steroid binding domain"/>
    <property type="match status" value="1"/>
</dbReference>
<comment type="caution">
    <text evidence="9">The sequence shown here is derived from an EMBL/GenBank/DDBJ whole genome shotgun (WGS) entry which is preliminary data.</text>
</comment>
<evidence type="ECO:0000256" key="5">
    <source>
        <dbReference type="ARBA" id="ARBA00023004"/>
    </source>
</evidence>
<dbReference type="SUPFAM" id="SSF51905">
    <property type="entry name" value="FAD/NAD(P)-binding domain"/>
    <property type="match status" value="1"/>
</dbReference>
<dbReference type="InterPro" id="IPR018506">
    <property type="entry name" value="Cyt_B5_heme-BS"/>
</dbReference>
<evidence type="ECO:0000259" key="8">
    <source>
        <dbReference type="PROSITE" id="PS50255"/>
    </source>
</evidence>
<evidence type="ECO:0000256" key="3">
    <source>
        <dbReference type="ARBA" id="ARBA00022723"/>
    </source>
</evidence>
<dbReference type="SUPFAM" id="SSF81343">
    <property type="entry name" value="Fumarate reductase respiratory complex transmembrane subunits"/>
    <property type="match status" value="1"/>
</dbReference>
<feature type="transmembrane region" description="Helical" evidence="7">
    <location>
        <begin position="676"/>
        <end position="695"/>
    </location>
</feature>
<evidence type="ECO:0000256" key="7">
    <source>
        <dbReference type="SAM" id="Phobius"/>
    </source>
</evidence>
<dbReference type="Pfam" id="PF00890">
    <property type="entry name" value="FAD_binding_2"/>
    <property type="match status" value="1"/>
</dbReference>
<keyword evidence="2" id="KW-0285">Flavoprotein</keyword>
<keyword evidence="10" id="KW-1185">Reference proteome</keyword>
<evidence type="ECO:0000256" key="4">
    <source>
        <dbReference type="ARBA" id="ARBA00023002"/>
    </source>
</evidence>